<proteinExistence type="predicted"/>
<feature type="domain" description="Cell wall-active antibiotics response LiaF-like C-terminal" evidence="3">
    <location>
        <begin position="117"/>
        <end position="184"/>
    </location>
</feature>
<reference evidence="4" key="1">
    <citation type="submission" date="2021-06" db="EMBL/GenBank/DDBJ databases">
        <title>Sequencing of actinobacteria type strains.</title>
        <authorList>
            <person name="Nguyen G.-S."/>
            <person name="Wentzel A."/>
        </authorList>
    </citation>
    <scope>NUCLEOTIDE SEQUENCE</scope>
    <source>
        <strain evidence="4">P38-E01</strain>
    </source>
</reference>
<feature type="region of interest" description="Disordered" evidence="1">
    <location>
        <begin position="1"/>
        <end position="30"/>
    </location>
</feature>
<evidence type="ECO:0000259" key="2">
    <source>
        <dbReference type="Pfam" id="PF08044"/>
    </source>
</evidence>
<keyword evidence="5" id="KW-1185">Reference proteome</keyword>
<dbReference type="Pfam" id="PF09922">
    <property type="entry name" value="LiaF-like_C"/>
    <property type="match status" value="1"/>
</dbReference>
<dbReference type="AlphaFoldDB" id="A0A949JQ07"/>
<organism evidence="4 5">
    <name type="scientific">Streptomyces tardus</name>
    <dbReference type="NCBI Taxonomy" id="2780544"/>
    <lineage>
        <taxon>Bacteria</taxon>
        <taxon>Bacillati</taxon>
        <taxon>Actinomycetota</taxon>
        <taxon>Actinomycetes</taxon>
        <taxon>Kitasatosporales</taxon>
        <taxon>Streptomycetaceae</taxon>
        <taxon>Streptomyces</taxon>
    </lineage>
</organism>
<dbReference type="Proteomes" id="UP000694501">
    <property type="component" value="Unassembled WGS sequence"/>
</dbReference>
<dbReference type="Pfam" id="PF08044">
    <property type="entry name" value="DUF1707"/>
    <property type="match status" value="1"/>
</dbReference>
<name>A0A949JQ07_9ACTN</name>
<evidence type="ECO:0000313" key="5">
    <source>
        <dbReference type="Proteomes" id="UP000694501"/>
    </source>
</evidence>
<evidence type="ECO:0000313" key="4">
    <source>
        <dbReference type="EMBL" id="MBU7599131.1"/>
    </source>
</evidence>
<dbReference type="InterPro" id="IPR012551">
    <property type="entry name" value="DUF1707_SHOCT-like"/>
</dbReference>
<dbReference type="PANTHER" id="PTHR40763">
    <property type="entry name" value="MEMBRANE PROTEIN-RELATED"/>
    <property type="match status" value="1"/>
</dbReference>
<protein>
    <submittedName>
        <fullName evidence="4">DUF1707 domain-containing protein</fullName>
    </submittedName>
</protein>
<dbReference type="InterPro" id="IPR024425">
    <property type="entry name" value="LiaF-like_C"/>
</dbReference>
<evidence type="ECO:0000256" key="1">
    <source>
        <dbReference type="SAM" id="MobiDB-lite"/>
    </source>
</evidence>
<gene>
    <name evidence="4" type="ORF">JGS22_016315</name>
</gene>
<sequence length="219" mass="23238">MASGKLTPVEEISLSKQPAGSATGPEVRVSDADRDRVAHLLRLALSEGRLNGEEYAERVESAYAAKTAGQLESLLADLPVGRRAPAPGPRTLPTRTTANLVAIFGGAVRKGRWRAGGRINVLACFGGVEIDLTEALYDYPRVDIHVTALFGGVDIRVPENVTLRGAGHHGVFGGFEVAEQEASDPRAPVVVVHGFALFAGAEAKGAKGRRIRDLRALRD</sequence>
<dbReference type="PANTHER" id="PTHR40763:SF4">
    <property type="entry name" value="DUF1707 DOMAIN-CONTAINING PROTEIN"/>
    <property type="match status" value="1"/>
</dbReference>
<feature type="domain" description="DUF1707" evidence="2">
    <location>
        <begin position="27"/>
        <end position="79"/>
    </location>
</feature>
<evidence type="ECO:0000259" key="3">
    <source>
        <dbReference type="Pfam" id="PF09922"/>
    </source>
</evidence>
<accession>A0A949JQ07</accession>
<dbReference type="EMBL" id="JAELVF020000001">
    <property type="protein sequence ID" value="MBU7599131.1"/>
    <property type="molecule type" value="Genomic_DNA"/>
</dbReference>
<comment type="caution">
    <text evidence="4">The sequence shown here is derived from an EMBL/GenBank/DDBJ whole genome shotgun (WGS) entry which is preliminary data.</text>
</comment>